<dbReference type="OrthoDB" id="2142683at2759"/>
<dbReference type="Proteomes" id="UP000261540">
    <property type="component" value="Unplaced"/>
</dbReference>
<dbReference type="GO" id="GO:0005886">
    <property type="term" value="C:plasma membrane"/>
    <property type="evidence" value="ECO:0007669"/>
    <property type="project" value="InterPro"/>
</dbReference>
<feature type="region of interest" description="Disordered" evidence="2">
    <location>
        <begin position="40"/>
        <end position="69"/>
    </location>
</feature>
<dbReference type="PANTHER" id="PTHR15028">
    <property type="entry name" value="CD72-RELATED"/>
    <property type="match status" value="1"/>
</dbReference>
<dbReference type="InterPro" id="IPR001304">
    <property type="entry name" value="C-type_lectin-like"/>
</dbReference>
<dbReference type="RefSeq" id="XP_023675606.1">
    <property type="nucleotide sequence ID" value="XM_023819838.2"/>
</dbReference>
<feature type="transmembrane region" description="Helical" evidence="3">
    <location>
        <begin position="76"/>
        <end position="99"/>
    </location>
</feature>
<dbReference type="GO" id="GO:0004888">
    <property type="term" value="F:transmembrane signaling receptor activity"/>
    <property type="evidence" value="ECO:0007669"/>
    <property type="project" value="InterPro"/>
</dbReference>
<proteinExistence type="predicted"/>
<feature type="coiled-coil region" evidence="1">
    <location>
        <begin position="141"/>
        <end position="175"/>
    </location>
</feature>
<protein>
    <submittedName>
        <fullName evidence="5">Asialoglycoprotein receptor 2-like</fullName>
    </submittedName>
</protein>
<dbReference type="AlphaFoldDB" id="A0A3B3R304"/>
<evidence type="ECO:0000256" key="2">
    <source>
        <dbReference type="SAM" id="MobiDB-lite"/>
    </source>
</evidence>
<dbReference type="InterPro" id="IPR016187">
    <property type="entry name" value="CTDL_fold"/>
</dbReference>
<evidence type="ECO:0000256" key="1">
    <source>
        <dbReference type="SAM" id="Coils"/>
    </source>
</evidence>
<organism evidence="5 6">
    <name type="scientific">Paramormyrops kingsleyae</name>
    <dbReference type="NCBI Taxonomy" id="1676925"/>
    <lineage>
        <taxon>Eukaryota</taxon>
        <taxon>Metazoa</taxon>
        <taxon>Chordata</taxon>
        <taxon>Craniata</taxon>
        <taxon>Vertebrata</taxon>
        <taxon>Euteleostomi</taxon>
        <taxon>Actinopterygii</taxon>
        <taxon>Neopterygii</taxon>
        <taxon>Teleostei</taxon>
        <taxon>Osteoglossocephala</taxon>
        <taxon>Osteoglossomorpha</taxon>
        <taxon>Osteoglossiformes</taxon>
        <taxon>Mormyridae</taxon>
        <taxon>Paramormyrops</taxon>
    </lineage>
</organism>
<evidence type="ECO:0000256" key="3">
    <source>
        <dbReference type="SAM" id="Phobius"/>
    </source>
</evidence>
<dbReference type="Gene3D" id="3.10.100.10">
    <property type="entry name" value="Mannose-Binding Protein A, subunit A"/>
    <property type="match status" value="1"/>
</dbReference>
<keyword evidence="3" id="KW-0472">Membrane</keyword>
<dbReference type="GeneTree" id="ENSGT00940000178052"/>
<keyword evidence="1" id="KW-0175">Coiled coil</keyword>
<dbReference type="InterPro" id="IPR039689">
    <property type="entry name" value="CD72"/>
</dbReference>
<dbReference type="Pfam" id="PF00059">
    <property type="entry name" value="Lectin_C"/>
    <property type="match status" value="1"/>
</dbReference>
<keyword evidence="6" id="KW-1185">Reference proteome</keyword>
<dbReference type="Ensembl" id="ENSPKIT00000037553.1">
    <property type="protein sequence ID" value="ENSPKIP00000013137.1"/>
    <property type="gene ID" value="ENSPKIG00000000687.1"/>
</dbReference>
<dbReference type="STRING" id="1676925.ENSPKIP00000013137"/>
<reference evidence="5" key="1">
    <citation type="submission" date="2025-08" db="UniProtKB">
        <authorList>
            <consortium name="Ensembl"/>
        </authorList>
    </citation>
    <scope>IDENTIFICATION</scope>
</reference>
<reference evidence="5" key="2">
    <citation type="submission" date="2025-09" db="UniProtKB">
        <authorList>
            <consortium name="Ensembl"/>
        </authorList>
    </citation>
    <scope>IDENTIFICATION</scope>
</reference>
<evidence type="ECO:0000259" key="4">
    <source>
        <dbReference type="PROSITE" id="PS50041"/>
    </source>
</evidence>
<feature type="compositionally biased region" description="Polar residues" evidence="2">
    <location>
        <begin position="52"/>
        <end position="61"/>
    </location>
</feature>
<feature type="domain" description="C-type lectin" evidence="4">
    <location>
        <begin position="210"/>
        <end position="325"/>
    </location>
</feature>
<dbReference type="InterPro" id="IPR016186">
    <property type="entry name" value="C-type_lectin-like/link_sf"/>
</dbReference>
<sequence>MSEELCYSTVVFTTSKNSLATVKKNEEILYAQVKKAELAPEKSFPAPDDSRTIGQETSSPAQAPEKPEHRHQPQKWAIVFLSLTCALLLAGIIAVFVYYNLSQSAAGQLKKDISALMDNNSALMENNIALMGANSALMENNSALLENNQQLQVLKSNLTAQNEFLESENKKLQKNQTLLDEILQFRNFPVEKYCPNGTTCSRCPTGWTFNNSKCYFLYLDQTWKTWQDSRIECFKMGADLLTIQDKEEQMFIVNLAPAYFDKWHGYWIGLTRQANNWVWVNGSSMTTGFWADEGSQNYVLINTDQITLNSWQTKDNDMFNRWICENKALLF</sequence>
<dbReference type="KEGG" id="pki:111848092"/>
<name>A0A3B3R304_9TELE</name>
<keyword evidence="3" id="KW-0812">Transmembrane</keyword>
<dbReference type="PANTHER" id="PTHR15028:SF6">
    <property type="entry name" value="B-CELL DIFFERENTIATION ANTIGEN CD72"/>
    <property type="match status" value="1"/>
</dbReference>
<dbReference type="SMART" id="SM00034">
    <property type="entry name" value="CLECT"/>
    <property type="match status" value="1"/>
</dbReference>
<keyword evidence="3" id="KW-1133">Transmembrane helix</keyword>
<accession>A0A3B3R304</accession>
<dbReference type="GeneID" id="111848092"/>
<dbReference type="SUPFAM" id="SSF56436">
    <property type="entry name" value="C-type lectin-like"/>
    <property type="match status" value="1"/>
</dbReference>
<evidence type="ECO:0000313" key="5">
    <source>
        <dbReference type="Ensembl" id="ENSPKIP00000013137.1"/>
    </source>
</evidence>
<dbReference type="PROSITE" id="PS50041">
    <property type="entry name" value="C_TYPE_LECTIN_2"/>
    <property type="match status" value="1"/>
</dbReference>
<evidence type="ECO:0000313" key="6">
    <source>
        <dbReference type="Proteomes" id="UP000261540"/>
    </source>
</evidence>